<dbReference type="RefSeq" id="WP_073070127.1">
    <property type="nucleotide sequence ID" value="NZ_MPPI01000005.1"/>
</dbReference>
<dbReference type="InterPro" id="IPR013783">
    <property type="entry name" value="Ig-like_fold"/>
</dbReference>
<reference evidence="2 3" key="2">
    <citation type="submission" date="2018-03" db="EMBL/GenBank/DDBJ databases">
        <title>The ancient ancestry and fast evolution of plastids.</title>
        <authorList>
            <person name="Moore K.R."/>
            <person name="Magnabosco C."/>
            <person name="Momper L."/>
            <person name="Gold D.A."/>
            <person name="Bosak T."/>
            <person name="Fournier G.P."/>
        </authorList>
    </citation>
    <scope>NUCLEOTIDE SEQUENCE [LARGE SCALE GENOMIC DNA]</scope>
    <source>
        <strain evidence="2 3">ULC007</strain>
    </source>
</reference>
<protein>
    <recommendedName>
        <fullName evidence="4">YfhO family protein</fullName>
    </recommendedName>
</protein>
<keyword evidence="1" id="KW-0472">Membrane</keyword>
<feature type="transmembrane region" description="Helical" evidence="1">
    <location>
        <begin position="359"/>
        <end position="378"/>
    </location>
</feature>
<dbReference type="Proteomes" id="UP000238634">
    <property type="component" value="Unassembled WGS sequence"/>
</dbReference>
<keyword evidence="1" id="KW-1133">Transmembrane helix</keyword>
<gene>
    <name evidence="2" type="ORF">C7B65_07075</name>
</gene>
<evidence type="ECO:0000313" key="2">
    <source>
        <dbReference type="EMBL" id="PSB20661.1"/>
    </source>
</evidence>
<feature type="transmembrane region" description="Helical" evidence="1">
    <location>
        <begin position="201"/>
        <end position="230"/>
    </location>
</feature>
<feature type="transmembrane region" description="Helical" evidence="1">
    <location>
        <begin position="121"/>
        <end position="140"/>
    </location>
</feature>
<proteinExistence type="predicted"/>
<feature type="transmembrane region" description="Helical" evidence="1">
    <location>
        <begin position="325"/>
        <end position="347"/>
    </location>
</feature>
<accession>A0A2T1DJM5</accession>
<keyword evidence="1" id="KW-0812">Transmembrane</keyword>
<comment type="caution">
    <text evidence="2">The sequence shown here is derived from an EMBL/GenBank/DDBJ whole genome shotgun (WGS) entry which is preliminary data.</text>
</comment>
<evidence type="ECO:0000313" key="3">
    <source>
        <dbReference type="Proteomes" id="UP000238634"/>
    </source>
</evidence>
<evidence type="ECO:0008006" key="4">
    <source>
        <dbReference type="Google" id="ProtNLM"/>
    </source>
</evidence>
<sequence>MFNPTRSKHNASRLLEKWVKFCSRTGWFYLLLCLLGLIMMFYPTLFSGFSKMPGDPGDPWLNQYFLEHSFQLVFNRNYTASPWSPAFFYPFPNVLAFSDNLWGAAPIYWLLRAFASTDTAFQLWMMLVSALNFFGFAFVLHRQHIRRELAGLGAFLFAFGMPRISQISHSQLFPQFFTPLALLCLWEFSRQPTRRRLALSLLLIYLQVLSGIYLGWFLLLSLLVAIPLLWFMERPGYSEGTGSFGVRFAAFCRTHWASVLLMFTGWGLGMVLTLMPYLQVKALIGERTYAEVSQILPRLVSWFLPSPQSPWGMVWYDSVSAKLPLFWEHSLFLGFTVIGLLGLGLYAGIAQKIPPQRFLLVKLCLGVSALLFAISLRFPNGFSLWQFVYSLVPGATAIRAVSRIWTIIDCYLLIAICLSADAFFNSILNRRTALGGQRRMTSLPSIFLGLCLIEQITFNIPAYDKTPYLKLEAEAAQLMQGCEVAYTQTLPAQVVDQLTAMWAGLKANVPVVNGYSGNLPPNYYSSDKPMSFPQVANWLMQSQKGGIEKPQRLCLISRLSKTEGGSKLTFSHEPQFRVTHYQLPISPIPAVDIQYLPSTLPKFLKTGDSFQLPVILKNTSNFTWSSWGRYPTHFSYRWFDLSGRLPREPLRTLLPSDVNPGESTAIVATIQAPLLPGEYRLVPTMVLEQGFWFSDRMPNPLSIPLKVTLSDSL</sequence>
<feature type="transmembrane region" description="Helical" evidence="1">
    <location>
        <begin position="149"/>
        <end position="166"/>
    </location>
</feature>
<feature type="transmembrane region" description="Helical" evidence="1">
    <location>
        <begin position="256"/>
        <end position="277"/>
    </location>
</feature>
<dbReference type="AlphaFoldDB" id="A0A2T1DJM5"/>
<feature type="transmembrane region" description="Helical" evidence="1">
    <location>
        <begin position="21"/>
        <end position="42"/>
    </location>
</feature>
<dbReference type="STRING" id="1920490.GCA_001895925_02698"/>
<dbReference type="EMBL" id="PVWG01000005">
    <property type="protein sequence ID" value="PSB20661.1"/>
    <property type="molecule type" value="Genomic_DNA"/>
</dbReference>
<reference evidence="2 3" key="1">
    <citation type="submission" date="2018-02" db="EMBL/GenBank/DDBJ databases">
        <authorList>
            <person name="Cohen D.B."/>
            <person name="Kent A.D."/>
        </authorList>
    </citation>
    <scope>NUCLEOTIDE SEQUENCE [LARGE SCALE GENOMIC DNA]</scope>
    <source>
        <strain evidence="2 3">ULC007</strain>
    </source>
</reference>
<dbReference type="OrthoDB" id="8034726at2"/>
<evidence type="ECO:0000256" key="1">
    <source>
        <dbReference type="SAM" id="Phobius"/>
    </source>
</evidence>
<name>A0A2T1DJM5_9CYAN</name>
<organism evidence="2 3">
    <name type="scientific">Phormidesmis priestleyi ULC007</name>
    <dbReference type="NCBI Taxonomy" id="1920490"/>
    <lineage>
        <taxon>Bacteria</taxon>
        <taxon>Bacillati</taxon>
        <taxon>Cyanobacteriota</taxon>
        <taxon>Cyanophyceae</taxon>
        <taxon>Leptolyngbyales</taxon>
        <taxon>Leptolyngbyaceae</taxon>
        <taxon>Phormidesmis</taxon>
    </lineage>
</organism>
<feature type="transmembrane region" description="Helical" evidence="1">
    <location>
        <begin position="408"/>
        <end position="428"/>
    </location>
</feature>
<dbReference type="Gene3D" id="2.60.40.10">
    <property type="entry name" value="Immunoglobulins"/>
    <property type="match status" value="1"/>
</dbReference>
<keyword evidence="3" id="KW-1185">Reference proteome</keyword>